<comment type="catalytic activity">
    <reaction evidence="1">
        <text>Hydrolysis of terminal, non-reducing beta-D-glucosyl residues with release of beta-D-glucose.</text>
        <dbReference type="EC" id="3.2.1.21"/>
    </reaction>
</comment>
<name>A0A9W8U6N6_9HYPO</name>
<comment type="similarity">
    <text evidence="3">Belongs to the glycosyl hydrolase 3 family.</text>
</comment>
<reference evidence="9" key="1">
    <citation type="submission" date="2022-10" db="EMBL/GenBank/DDBJ databases">
        <title>Fusarium specimens isolated from Avocado Roots.</title>
        <authorList>
            <person name="Stajich J."/>
            <person name="Roper C."/>
            <person name="Heimlech-Rivalta G."/>
        </authorList>
    </citation>
    <scope>NUCLEOTIDE SEQUENCE</scope>
    <source>
        <strain evidence="9">CF00143</strain>
    </source>
</reference>
<evidence type="ECO:0000313" key="9">
    <source>
        <dbReference type="EMBL" id="KAJ4007754.1"/>
    </source>
</evidence>
<keyword evidence="5" id="KW-0378">Hydrolase</keyword>
<evidence type="ECO:0000256" key="3">
    <source>
        <dbReference type="ARBA" id="ARBA00005336"/>
    </source>
</evidence>
<evidence type="ECO:0000256" key="4">
    <source>
        <dbReference type="ARBA" id="ARBA00012744"/>
    </source>
</evidence>
<dbReference type="AlphaFoldDB" id="A0A9W8U6N6"/>
<protein>
    <recommendedName>
        <fullName evidence="4">beta-glucosidase</fullName>
        <ecNumber evidence="4">3.2.1.21</ecNumber>
    </recommendedName>
</protein>
<comment type="caution">
    <text evidence="9">The sequence shown here is derived from an EMBL/GenBank/DDBJ whole genome shotgun (WGS) entry which is preliminary data.</text>
</comment>
<comment type="pathway">
    <text evidence="2">Glycan metabolism; cellulose degradation.</text>
</comment>
<proteinExistence type="inferred from homology"/>
<evidence type="ECO:0000256" key="6">
    <source>
        <dbReference type="ARBA" id="ARBA00023180"/>
    </source>
</evidence>
<dbReference type="Pfam" id="PF00933">
    <property type="entry name" value="Glyco_hydro_3"/>
    <property type="match status" value="1"/>
</dbReference>
<evidence type="ECO:0000256" key="1">
    <source>
        <dbReference type="ARBA" id="ARBA00000448"/>
    </source>
</evidence>
<gene>
    <name evidence="9" type="ORF">NW766_009557</name>
</gene>
<dbReference type="SUPFAM" id="SSF51445">
    <property type="entry name" value="(Trans)glycosidases"/>
    <property type="match status" value="1"/>
</dbReference>
<evidence type="ECO:0000256" key="7">
    <source>
        <dbReference type="ARBA" id="ARBA00023295"/>
    </source>
</evidence>
<sequence>MGSLPSTDDDFCSLLSKLTIQEKITLLSGQDFSTIAGVSRLNIPPIRVADSTSGIRPSGIEANLTTASFPNTTCYGSTWDSKLMFRVGTHLAKQARMKGAQVVLGPTINIHRDPRAGRNFECFSEDPLLSGELAAALVNGVQSLGVGSCPKHFVCNDSETLRRYYNVQESVDGRALREVYLAAWQQLLRSSNPEGIMTA</sequence>
<dbReference type="InterPro" id="IPR036962">
    <property type="entry name" value="Glyco_hydro_3_N_sf"/>
</dbReference>
<feature type="domain" description="Glycoside hydrolase family 3 N-terminal" evidence="8">
    <location>
        <begin position="38"/>
        <end position="199"/>
    </location>
</feature>
<accession>A0A9W8U6N6</accession>
<dbReference type="InterPro" id="IPR050288">
    <property type="entry name" value="Cellulose_deg_GH3"/>
</dbReference>
<dbReference type="GO" id="GO:0008422">
    <property type="term" value="F:beta-glucosidase activity"/>
    <property type="evidence" value="ECO:0007669"/>
    <property type="project" value="UniProtKB-EC"/>
</dbReference>
<dbReference type="EC" id="3.2.1.21" evidence="4"/>
<dbReference type="PANTHER" id="PTHR42715:SF27">
    <property type="entry name" value="BETA-GLUCOSIDASE-RELATED"/>
    <property type="match status" value="1"/>
</dbReference>
<evidence type="ECO:0000256" key="2">
    <source>
        <dbReference type="ARBA" id="ARBA00004987"/>
    </source>
</evidence>
<evidence type="ECO:0000313" key="10">
    <source>
        <dbReference type="Proteomes" id="UP001152130"/>
    </source>
</evidence>
<evidence type="ECO:0000256" key="5">
    <source>
        <dbReference type="ARBA" id="ARBA00022801"/>
    </source>
</evidence>
<dbReference type="InterPro" id="IPR001764">
    <property type="entry name" value="Glyco_hydro_3_N"/>
</dbReference>
<evidence type="ECO:0000259" key="8">
    <source>
        <dbReference type="Pfam" id="PF00933"/>
    </source>
</evidence>
<dbReference type="GO" id="GO:0009251">
    <property type="term" value="P:glucan catabolic process"/>
    <property type="evidence" value="ECO:0007669"/>
    <property type="project" value="TreeGrafter"/>
</dbReference>
<keyword evidence="6" id="KW-0325">Glycoprotein</keyword>
<keyword evidence="10" id="KW-1185">Reference proteome</keyword>
<dbReference type="PRINTS" id="PR00133">
    <property type="entry name" value="GLHYDRLASE3"/>
</dbReference>
<dbReference type="PANTHER" id="PTHR42715">
    <property type="entry name" value="BETA-GLUCOSIDASE"/>
    <property type="match status" value="1"/>
</dbReference>
<keyword evidence="7" id="KW-0326">Glycosidase</keyword>
<dbReference type="EMBL" id="JAPDHF010000016">
    <property type="protein sequence ID" value="KAJ4007754.1"/>
    <property type="molecule type" value="Genomic_DNA"/>
</dbReference>
<dbReference type="Gene3D" id="3.20.20.300">
    <property type="entry name" value="Glycoside hydrolase, family 3, N-terminal domain"/>
    <property type="match status" value="1"/>
</dbReference>
<dbReference type="InterPro" id="IPR017853">
    <property type="entry name" value="GH"/>
</dbReference>
<organism evidence="9 10">
    <name type="scientific">Fusarium irregulare</name>
    <dbReference type="NCBI Taxonomy" id="2494466"/>
    <lineage>
        <taxon>Eukaryota</taxon>
        <taxon>Fungi</taxon>
        <taxon>Dikarya</taxon>
        <taxon>Ascomycota</taxon>
        <taxon>Pezizomycotina</taxon>
        <taxon>Sordariomycetes</taxon>
        <taxon>Hypocreomycetidae</taxon>
        <taxon>Hypocreales</taxon>
        <taxon>Nectriaceae</taxon>
        <taxon>Fusarium</taxon>
        <taxon>Fusarium incarnatum-equiseti species complex</taxon>
    </lineage>
</organism>
<dbReference type="Proteomes" id="UP001152130">
    <property type="component" value="Unassembled WGS sequence"/>
</dbReference>